<sequence length="1531" mass="162382">MNPEKPKCRGIARTTLLVLACLWAGFPLRASGQAGGLDAPQAVGAFFNNAFPQAAPGSSSGWQAVNAFPNLTFVDPLWLTEIPGTNEFLLVGKNGQLWRFENNPAVTQAQAVKVLEWAANTETADDQGFYSLAFHPEFGQAGSPNANYAYVCYSRRTVVGVEDSNRSYWRVSRFTWEPEFGRLDAGSEFVLINQYDRCRWHNGGAMFFGNDGFLYINCGDGGDSTEGGGLTGADGALSRTQKLNGGLFSGVFRIDVDNDPAKSHPIRRQPQSPANKPAGWPASATQGYGIPNDNPWLDTGGSILEEYWSLGLRSPHTMHYDAETGDIWIGDVGEGAREEMTRAPKGSNGQWGFREGNIAGPGAVPGTMIGTSEPPLLDYNRATGTCIIGGMRYRGAKWSEQLGGKLLYADHVRGRIWTATLDSGGGAPVIDEIFSGLKTGGKVGIANFCTDSTGEIYMPMVNGTDQPGGTIFKLTTAGVANEPPALLSQTGVFSNLATLTTAPGVVPYNVANPLWSDAAAKKRWIILPNNGVHDSAAEKIVFSEEGNWTFPAGTVFVKHFEVALDEANPASVKRLETRFLICTEGGGKYGVTYKWNAAGTDAELLTSGLAESYDVTLAGGGVETRNWDYPSRADCLLCHNDAAGQALGVRTHALNKNFHYAATGREANQLATFNALGMFDVTLTAAQIEDFIEARALDDESAPIEHRVRSYLDSNCSHCHQPGATVSHFDARLGTPLKVQGLINGVIQGHFNLGPDGRYMKPGDTDLSAVHVRLANVGNGAAMPPLAKNVVDQEAVDLLQEYLESLSEPDFVLTPQSPVARYVRLTATSAVANGPWTAVGEFSILDGNGAQIPISEVSVHDFDSQEVVAEVSPATRAIDGNPATHWHTAYANNNVDPMPHHLTIDVGSIRSIGGFVYVPRQGSQNGRIANYQVHYSTDAATWIPMTSGTWGNDTVTKTYDALVGHRKARCEIAGPSGTVGGPFDVTVVFDYDVTDFTESDLQVAGGTVTGLRGKGYYYVARISPTAADVSVSVPANAVNPGGFGSRASATLGVDFADTAPPVPVFTGVPVQVSGSFQVGLEFGELVTGLDAADFRVFNGTLGSIVPNGNGYTITVTPSAASTVGLELRDGAVTDLSANRMGEGAFISTMRVPWQLARDAEEGTITGGFVIEDPNATATGGRCLWVPQGSRNNAVTLNTALKVSYSVIIPRTGEYLVHGLVRADDASSDSFFIGFDGGTPSEWHTNQIAGQVGTGQFHWDVANSSRAPATNPTIFNLTAGAHTLELYGRDDGTRIDRLEIRPLRPLPLWSGSGPALVIGRPFTATLSFSEAVTGLTAADVSITGGQILSLTGTGDTYFLQVQSNAATVALTLPQNVVLDSAGSGNHASETYTVGFRTPYEDWALDHETNGSAASQLADEDVDGIAKLLEFAFNLDPASSDRATYDPAVIPGAGLPRMIVGEGPALSLQYLRRKGVAGLSYTAQFGSSLDDFANATGTAVVESIDASWERVTILDSSGGASRFGRVVVTLAAP</sequence>
<keyword evidence="5" id="KW-1185">Reference proteome</keyword>
<proteinExistence type="predicted"/>
<dbReference type="InterPro" id="IPR011042">
    <property type="entry name" value="6-blade_b-propeller_TolB-like"/>
</dbReference>
<dbReference type="Pfam" id="PF07995">
    <property type="entry name" value="GSDH"/>
    <property type="match status" value="2"/>
</dbReference>
<feature type="region of interest" description="Disordered" evidence="1">
    <location>
        <begin position="259"/>
        <end position="285"/>
    </location>
</feature>
<dbReference type="Gene3D" id="2.60.120.260">
    <property type="entry name" value="Galactose-binding domain-like"/>
    <property type="match status" value="2"/>
</dbReference>
<evidence type="ECO:0000259" key="3">
    <source>
        <dbReference type="PROSITE" id="PS50022"/>
    </source>
</evidence>
<dbReference type="Pfam" id="PF19078">
    <property type="entry name" value="Big_12"/>
    <property type="match status" value="3"/>
</dbReference>
<dbReference type="InterPro" id="IPR008979">
    <property type="entry name" value="Galactose-bd-like_sf"/>
</dbReference>
<evidence type="ECO:0000256" key="2">
    <source>
        <dbReference type="SAM" id="SignalP"/>
    </source>
</evidence>
<dbReference type="SUPFAM" id="SSF49785">
    <property type="entry name" value="Galactose-binding domain-like"/>
    <property type="match status" value="1"/>
</dbReference>
<dbReference type="Pfam" id="PF00754">
    <property type="entry name" value="F5_F8_type_C"/>
    <property type="match status" value="1"/>
</dbReference>
<name>A0ABT3GNP1_9BACT</name>
<feature type="signal peptide" evidence="2">
    <location>
        <begin position="1"/>
        <end position="30"/>
    </location>
</feature>
<dbReference type="PANTHER" id="PTHR19328:SF75">
    <property type="entry name" value="ALDOSE SUGAR DEHYDROGENASE YLII"/>
    <property type="match status" value="1"/>
</dbReference>
<evidence type="ECO:0000313" key="5">
    <source>
        <dbReference type="Proteomes" id="UP001320876"/>
    </source>
</evidence>
<reference evidence="4 5" key="1">
    <citation type="submission" date="2022-10" db="EMBL/GenBank/DDBJ databases">
        <title>Luteolibacter arcticus strain CCTCC AB 2014275, whole genome shotgun sequencing project.</title>
        <authorList>
            <person name="Zhao G."/>
            <person name="Shen L."/>
        </authorList>
    </citation>
    <scope>NUCLEOTIDE SEQUENCE [LARGE SCALE GENOMIC DNA]</scope>
    <source>
        <strain evidence="4 5">CCTCC AB 2014275</strain>
    </source>
</reference>
<organism evidence="4 5">
    <name type="scientific">Luteolibacter arcticus</name>
    <dbReference type="NCBI Taxonomy" id="1581411"/>
    <lineage>
        <taxon>Bacteria</taxon>
        <taxon>Pseudomonadati</taxon>
        <taxon>Verrucomicrobiota</taxon>
        <taxon>Verrucomicrobiia</taxon>
        <taxon>Verrucomicrobiales</taxon>
        <taxon>Verrucomicrobiaceae</taxon>
        <taxon>Luteolibacter</taxon>
    </lineage>
</organism>
<comment type="caution">
    <text evidence="4">The sequence shown here is derived from an EMBL/GenBank/DDBJ whole genome shotgun (WGS) entry which is preliminary data.</text>
</comment>
<dbReference type="RefSeq" id="WP_264489247.1">
    <property type="nucleotide sequence ID" value="NZ_JAPDDT010000012.1"/>
</dbReference>
<protein>
    <submittedName>
        <fullName evidence="4">Ig-like domain-containing protein</fullName>
    </submittedName>
</protein>
<dbReference type="Gene3D" id="2.120.10.30">
    <property type="entry name" value="TolB, C-terminal domain"/>
    <property type="match status" value="1"/>
</dbReference>
<evidence type="ECO:0000313" key="4">
    <source>
        <dbReference type="EMBL" id="MCW1925141.1"/>
    </source>
</evidence>
<accession>A0ABT3GNP1</accession>
<dbReference type="Proteomes" id="UP001320876">
    <property type="component" value="Unassembled WGS sequence"/>
</dbReference>
<keyword evidence="2" id="KW-0732">Signal</keyword>
<dbReference type="PANTHER" id="PTHR19328">
    <property type="entry name" value="HEDGEHOG-INTERACTING PROTEIN"/>
    <property type="match status" value="1"/>
</dbReference>
<feature type="domain" description="F5/8 type C" evidence="3">
    <location>
        <begin position="837"/>
        <end position="942"/>
    </location>
</feature>
<dbReference type="EMBL" id="JAPDDT010000012">
    <property type="protein sequence ID" value="MCW1925141.1"/>
    <property type="molecule type" value="Genomic_DNA"/>
</dbReference>
<feature type="chain" id="PRO_5045249286" evidence="2">
    <location>
        <begin position="31"/>
        <end position="1531"/>
    </location>
</feature>
<gene>
    <name evidence="4" type="ORF">OKA05_21455</name>
</gene>
<dbReference type="InterPro" id="IPR000421">
    <property type="entry name" value="FA58C"/>
</dbReference>
<evidence type="ECO:0000256" key="1">
    <source>
        <dbReference type="SAM" id="MobiDB-lite"/>
    </source>
</evidence>
<dbReference type="PROSITE" id="PS50022">
    <property type="entry name" value="FA58C_3"/>
    <property type="match status" value="1"/>
</dbReference>
<dbReference type="InterPro" id="IPR044048">
    <property type="entry name" value="Big_12"/>
</dbReference>
<dbReference type="CDD" id="cd02795">
    <property type="entry name" value="CBM6-CBM35-CBM36_like"/>
    <property type="match status" value="1"/>
</dbReference>
<dbReference type="InterPro" id="IPR012938">
    <property type="entry name" value="Glc/Sorbosone_DH"/>
</dbReference>